<dbReference type="Proteomes" id="UP000826195">
    <property type="component" value="Unassembled WGS sequence"/>
</dbReference>
<keyword evidence="3" id="KW-0732">Signal</keyword>
<name>A0AAV7IPX7_COTGL</name>
<evidence type="ECO:0000256" key="2">
    <source>
        <dbReference type="ARBA" id="ARBA00022475"/>
    </source>
</evidence>
<dbReference type="GO" id="GO:0005886">
    <property type="term" value="C:plasma membrane"/>
    <property type="evidence" value="ECO:0007669"/>
    <property type="project" value="UniProtKB-SubCell"/>
</dbReference>
<keyword evidence="2" id="KW-1003">Cell membrane</keyword>
<accession>A0AAV7IPX7</accession>
<evidence type="ECO:0000256" key="4">
    <source>
        <dbReference type="ARBA" id="ARBA00022737"/>
    </source>
</evidence>
<dbReference type="SMART" id="SM00408">
    <property type="entry name" value="IGc2"/>
    <property type="match status" value="1"/>
</dbReference>
<sequence length="472" mass="52563">MISGGIALDYIELHVAWLQVNTQTILTIAIHVITKNHRIAVTHSDHRIWYLHIRDVRESDQGDYMCQINTDPMISQVGQLKVVVPPDILDYPTSTDMVVREGSNVTLRCAASGSPQPNITWKRESGEAIALGVNDEAVSSVNGSTLNITRVNRLHMGAYLCIASNGVPPSVSKRIMLIVHFPPMIMIQNQLVGAQEGQDMTLECDSEAYPKAINYWTRENDSVISNGISTTFAQYRTEHPKNYGSTFLLNMRLGSFSYPGKMHSECGLELFKFCGCPKKFSDLTVITLFPPQEFHARICSGIHFSFLFCVRLSKRFPKNFFPLCSSHGSKLPNLSKKYCLAIVRMNPLKNASNAKSDRIETPTTQPPPTTTTPVPSTEVRVESKLKPYPKVSPTVVSNFNKIIDASKTSESEKRAQLRERPKTNAKSGRKKIDDRLQQTDEAARSMSSRSAGILSVTHSNFALLTIILTGFL</sequence>
<dbReference type="SUPFAM" id="SSF48726">
    <property type="entry name" value="Immunoglobulin"/>
    <property type="match status" value="3"/>
</dbReference>
<keyword evidence="12" id="KW-1185">Reference proteome</keyword>
<dbReference type="InterPro" id="IPR013783">
    <property type="entry name" value="Ig-like_fold"/>
</dbReference>
<evidence type="ECO:0000256" key="5">
    <source>
        <dbReference type="ARBA" id="ARBA00023136"/>
    </source>
</evidence>
<evidence type="ECO:0000313" key="12">
    <source>
        <dbReference type="Proteomes" id="UP000826195"/>
    </source>
</evidence>
<feature type="region of interest" description="Disordered" evidence="9">
    <location>
        <begin position="351"/>
        <end position="380"/>
    </location>
</feature>
<feature type="domain" description="Ig-like" evidence="10">
    <location>
        <begin position="86"/>
        <end position="172"/>
    </location>
</feature>
<keyword evidence="7" id="KW-0325">Glycoprotein</keyword>
<dbReference type="InterPro" id="IPR003598">
    <property type="entry name" value="Ig_sub2"/>
</dbReference>
<feature type="compositionally biased region" description="Basic and acidic residues" evidence="9">
    <location>
        <begin position="430"/>
        <end position="443"/>
    </location>
</feature>
<dbReference type="PROSITE" id="PS50835">
    <property type="entry name" value="IG_LIKE"/>
    <property type="match status" value="1"/>
</dbReference>
<evidence type="ECO:0000256" key="7">
    <source>
        <dbReference type="ARBA" id="ARBA00023180"/>
    </source>
</evidence>
<evidence type="ECO:0000256" key="8">
    <source>
        <dbReference type="ARBA" id="ARBA00023319"/>
    </source>
</evidence>
<feature type="compositionally biased region" description="Basic and acidic residues" evidence="9">
    <location>
        <begin position="407"/>
        <end position="422"/>
    </location>
</feature>
<keyword evidence="8" id="KW-0393">Immunoglobulin domain</keyword>
<organism evidence="11 12">
    <name type="scientific">Cotesia glomerata</name>
    <name type="common">Lepidopteran parasitic wasp</name>
    <name type="synonym">Apanteles glomeratus</name>
    <dbReference type="NCBI Taxonomy" id="32391"/>
    <lineage>
        <taxon>Eukaryota</taxon>
        <taxon>Metazoa</taxon>
        <taxon>Ecdysozoa</taxon>
        <taxon>Arthropoda</taxon>
        <taxon>Hexapoda</taxon>
        <taxon>Insecta</taxon>
        <taxon>Pterygota</taxon>
        <taxon>Neoptera</taxon>
        <taxon>Endopterygota</taxon>
        <taxon>Hymenoptera</taxon>
        <taxon>Apocrita</taxon>
        <taxon>Ichneumonoidea</taxon>
        <taxon>Braconidae</taxon>
        <taxon>Microgastrinae</taxon>
        <taxon>Cotesia</taxon>
    </lineage>
</organism>
<evidence type="ECO:0000259" key="10">
    <source>
        <dbReference type="PROSITE" id="PS50835"/>
    </source>
</evidence>
<evidence type="ECO:0000256" key="3">
    <source>
        <dbReference type="ARBA" id="ARBA00022729"/>
    </source>
</evidence>
<proteinExistence type="predicted"/>
<dbReference type="PANTHER" id="PTHR12231">
    <property type="entry name" value="CTX-RELATED TYPE I TRANSMEMBRANE PROTEIN"/>
    <property type="match status" value="1"/>
</dbReference>
<gene>
    <name evidence="11" type="ORF">KQX54_005527</name>
</gene>
<feature type="region of interest" description="Disordered" evidence="9">
    <location>
        <begin position="407"/>
        <end position="449"/>
    </location>
</feature>
<evidence type="ECO:0000256" key="1">
    <source>
        <dbReference type="ARBA" id="ARBA00004236"/>
    </source>
</evidence>
<evidence type="ECO:0000256" key="6">
    <source>
        <dbReference type="ARBA" id="ARBA00023157"/>
    </source>
</evidence>
<dbReference type="PANTHER" id="PTHR12231:SF272">
    <property type="entry name" value="DPR-INTERACTING PROTEIN THETA"/>
    <property type="match status" value="1"/>
</dbReference>
<dbReference type="EMBL" id="JAHXZJ010000001">
    <property type="protein sequence ID" value="KAH0566929.1"/>
    <property type="molecule type" value="Genomic_DNA"/>
</dbReference>
<evidence type="ECO:0000256" key="9">
    <source>
        <dbReference type="SAM" id="MobiDB-lite"/>
    </source>
</evidence>
<keyword evidence="6" id="KW-1015">Disulfide bond</keyword>
<protein>
    <recommendedName>
        <fullName evidence="10">Ig-like domain-containing protein</fullName>
    </recommendedName>
</protein>
<dbReference type="FunFam" id="2.60.40.10:FF:000328">
    <property type="entry name" value="CLUMA_CG000981, isoform A"/>
    <property type="match status" value="1"/>
</dbReference>
<dbReference type="Pfam" id="PF13927">
    <property type="entry name" value="Ig_3"/>
    <property type="match status" value="1"/>
</dbReference>
<dbReference type="InterPro" id="IPR036179">
    <property type="entry name" value="Ig-like_dom_sf"/>
</dbReference>
<dbReference type="Gene3D" id="2.60.40.10">
    <property type="entry name" value="Immunoglobulins"/>
    <property type="match status" value="3"/>
</dbReference>
<dbReference type="SMART" id="SM00409">
    <property type="entry name" value="IG"/>
    <property type="match status" value="2"/>
</dbReference>
<dbReference type="InterPro" id="IPR003599">
    <property type="entry name" value="Ig_sub"/>
</dbReference>
<dbReference type="AlphaFoldDB" id="A0AAV7IPX7"/>
<dbReference type="InterPro" id="IPR051170">
    <property type="entry name" value="Neural/epithelial_adhesion"/>
</dbReference>
<comment type="caution">
    <text evidence="11">The sequence shown here is derived from an EMBL/GenBank/DDBJ whole genome shotgun (WGS) entry which is preliminary data.</text>
</comment>
<dbReference type="GO" id="GO:0043005">
    <property type="term" value="C:neuron projection"/>
    <property type="evidence" value="ECO:0007669"/>
    <property type="project" value="TreeGrafter"/>
</dbReference>
<comment type="subcellular location">
    <subcellularLocation>
        <location evidence="1">Cell membrane</location>
    </subcellularLocation>
</comment>
<dbReference type="InterPro" id="IPR007110">
    <property type="entry name" value="Ig-like_dom"/>
</dbReference>
<evidence type="ECO:0000313" key="11">
    <source>
        <dbReference type="EMBL" id="KAH0566929.1"/>
    </source>
</evidence>
<keyword evidence="5" id="KW-0472">Membrane</keyword>
<keyword evidence="4" id="KW-0677">Repeat</keyword>
<reference evidence="11 12" key="1">
    <citation type="journal article" date="2021" name="J. Hered.">
        <title>A chromosome-level genome assembly of the parasitoid wasp, Cotesia glomerata (Hymenoptera: Braconidae).</title>
        <authorList>
            <person name="Pinto B.J."/>
            <person name="Weis J.J."/>
            <person name="Gamble T."/>
            <person name="Ode P.J."/>
            <person name="Paul R."/>
            <person name="Zaspel J.M."/>
        </authorList>
    </citation>
    <scope>NUCLEOTIDE SEQUENCE [LARGE SCALE GENOMIC DNA]</scope>
    <source>
        <strain evidence="11">CgM1</strain>
    </source>
</reference>